<evidence type="ECO:0000313" key="2">
    <source>
        <dbReference type="Proteomes" id="UP000703269"/>
    </source>
</evidence>
<sequence length="373" mass="41931">MLRVSYFAPAHDALRRCLYIRPFVQVVWEALVAAFLGFLRDLPPSAADYVEELFIDGPIIPGCSSALAIPLSLISESLQRFRRLRVLCTQRISFGHNEQEDAAGTPCIPTYPLERLALYIAKADALHVLRITPDVKDLAWDLDCDDTSPATLRLVETLAESRFGHALERLEVPRETNVALLLRLVRAITSKRPLPSLAHLKLDLPVQQMPWDPQYPSRTAQQISGILACVGATLHSLTLEVTAERTWGDREICGRLGLWQCGALRELRLELSGGPWYHTILSHAHLLLEDVLSPANTQANKVTFIIDLYEDLQLYDAAQRVYREFDTKAIGYLARGLCAVRLMQDGRSVDTEWRKVMTQIFPALHRAGALEFA</sequence>
<proteinExistence type="predicted"/>
<dbReference type="AlphaFoldDB" id="A0A9P3LLD0"/>
<comment type="caution">
    <text evidence="1">The sequence shown here is derived from an EMBL/GenBank/DDBJ whole genome shotgun (WGS) entry which is preliminary data.</text>
</comment>
<evidence type="ECO:0000313" key="1">
    <source>
        <dbReference type="EMBL" id="GJE98157.1"/>
    </source>
</evidence>
<dbReference type="Proteomes" id="UP000703269">
    <property type="component" value="Unassembled WGS sequence"/>
</dbReference>
<reference evidence="1 2" key="1">
    <citation type="submission" date="2021-08" db="EMBL/GenBank/DDBJ databases">
        <title>Draft Genome Sequence of Phanerochaete sordida strain YK-624.</title>
        <authorList>
            <person name="Mori T."/>
            <person name="Dohra H."/>
            <person name="Suzuki T."/>
            <person name="Kawagishi H."/>
            <person name="Hirai H."/>
        </authorList>
    </citation>
    <scope>NUCLEOTIDE SEQUENCE [LARGE SCALE GENOMIC DNA]</scope>
    <source>
        <strain evidence="1 2">YK-624</strain>
    </source>
</reference>
<dbReference type="EMBL" id="BPQB01000083">
    <property type="protein sequence ID" value="GJE98157.1"/>
    <property type="molecule type" value="Genomic_DNA"/>
</dbReference>
<organism evidence="1 2">
    <name type="scientific">Phanerochaete sordida</name>
    <dbReference type="NCBI Taxonomy" id="48140"/>
    <lineage>
        <taxon>Eukaryota</taxon>
        <taxon>Fungi</taxon>
        <taxon>Dikarya</taxon>
        <taxon>Basidiomycota</taxon>
        <taxon>Agaricomycotina</taxon>
        <taxon>Agaricomycetes</taxon>
        <taxon>Polyporales</taxon>
        <taxon>Phanerochaetaceae</taxon>
        <taxon>Phanerochaete</taxon>
    </lineage>
</organism>
<gene>
    <name evidence="1" type="ORF">PsYK624_143790</name>
</gene>
<keyword evidence="2" id="KW-1185">Reference proteome</keyword>
<accession>A0A9P3LLD0</accession>
<name>A0A9P3LLD0_9APHY</name>
<protein>
    <submittedName>
        <fullName evidence="1">Uncharacterized protein</fullName>
    </submittedName>
</protein>